<dbReference type="PANTHER" id="PTHR43845">
    <property type="entry name" value="BLR5969 PROTEIN"/>
    <property type="match status" value="1"/>
</dbReference>
<dbReference type="RefSeq" id="WP_377718116.1">
    <property type="nucleotide sequence ID" value="NZ_JBHSAM010000017.1"/>
</dbReference>
<reference evidence="2" key="1">
    <citation type="journal article" date="2019" name="Int. J. Syst. Evol. Microbiol.">
        <title>The Global Catalogue of Microorganisms (GCM) 10K type strain sequencing project: providing services to taxonomists for standard genome sequencing and annotation.</title>
        <authorList>
            <consortium name="The Broad Institute Genomics Platform"/>
            <consortium name="The Broad Institute Genome Sequencing Center for Infectious Disease"/>
            <person name="Wu L."/>
            <person name="Ma J."/>
        </authorList>
    </citation>
    <scope>NUCLEOTIDE SEQUENCE [LARGE SCALE GENOMIC DNA]</scope>
    <source>
        <strain evidence="2">IBRC-M 10987</strain>
    </source>
</reference>
<protein>
    <submittedName>
        <fullName evidence="1">CoF synthetase</fullName>
    </submittedName>
</protein>
<name>A0ABV8K2L1_9BACL</name>
<dbReference type="Gene3D" id="3.40.50.12780">
    <property type="entry name" value="N-terminal domain of ligase-like"/>
    <property type="match status" value="1"/>
</dbReference>
<sequence>MDADQELVEKLRQTRLLFPWYESLIAPPADNGEFLFSRRLEELPLMTAEVLERYYYAANEPFAGRTDIYCYKTSGTSSGRRKSIYYSAEDEERYLAIKLNVVRTILADSNLTRAMADMGTGHAAATAEAVFRQLGMEVESIPFQLPIEQHVERLAAFRPEVLYTMPSILDRILMASPDPGRYGIRKVILVGEAAPPSWQQRAAERLGLHPDAMTDTYGSIEIGTIARYDHALGRYVLTEGLIAEGLRAEEAGIGATELGPDERILVLTSTVRDLFPAIRFVTYDVVRDFEPIVVNGETRASFKSLARRVGHELKHGEKISVYDIEEAVYRHVRDAAIRVVAKDNALTVHILGETIAPDVLEAIKRDIAGSIPEIGVMIQGGMLQEIRVITGVFDDAVHRQAIKGKKIHKA</sequence>
<comment type="caution">
    <text evidence="1">The sequence shown here is derived from an EMBL/GenBank/DDBJ whole genome shotgun (WGS) entry which is preliminary data.</text>
</comment>
<accession>A0ABV8K2L1</accession>
<evidence type="ECO:0000313" key="2">
    <source>
        <dbReference type="Proteomes" id="UP001595715"/>
    </source>
</evidence>
<dbReference type="SUPFAM" id="SSF56801">
    <property type="entry name" value="Acetyl-CoA synthetase-like"/>
    <property type="match status" value="1"/>
</dbReference>
<gene>
    <name evidence="1" type="ORF">ACFOZ8_07125</name>
</gene>
<dbReference type="EMBL" id="JBHSAM010000017">
    <property type="protein sequence ID" value="MFC4099430.1"/>
    <property type="molecule type" value="Genomic_DNA"/>
</dbReference>
<dbReference type="PANTHER" id="PTHR43845:SF1">
    <property type="entry name" value="BLR5969 PROTEIN"/>
    <property type="match status" value="1"/>
</dbReference>
<proteinExistence type="predicted"/>
<dbReference type="Proteomes" id="UP001595715">
    <property type="component" value="Unassembled WGS sequence"/>
</dbReference>
<organism evidence="1 2">
    <name type="scientific">Paenibacillus xanthanilyticus</name>
    <dbReference type="NCBI Taxonomy" id="1783531"/>
    <lineage>
        <taxon>Bacteria</taxon>
        <taxon>Bacillati</taxon>
        <taxon>Bacillota</taxon>
        <taxon>Bacilli</taxon>
        <taxon>Bacillales</taxon>
        <taxon>Paenibacillaceae</taxon>
        <taxon>Paenibacillus</taxon>
    </lineage>
</organism>
<keyword evidence="2" id="KW-1185">Reference proteome</keyword>
<evidence type="ECO:0000313" key="1">
    <source>
        <dbReference type="EMBL" id="MFC4099430.1"/>
    </source>
</evidence>
<dbReference type="InterPro" id="IPR042099">
    <property type="entry name" value="ANL_N_sf"/>
</dbReference>